<sequence length="363" mass="41988">MKNDYLLQNEFNEWLKLRFSTLPFKSAFYDSQLLKLNKLTVFSEGNAGLFDAIENEILCDNNEGVEVLILNVLEKMEQRGIKDDLKLNTKVLDGLRIGLLKYRLLLFDFLALRSIKYQSAYATANHLWEIKSLQLEAVFNSDSRYSLPIYGDNYTYNKGEIDTLWEHVLSVNTSNERGLIDEPIQLESILECILVRPRGKNQLEVVDGGNTLILLSLLLHTLYEFSESINNRYSFEGKAKNLPQLLSISTQLNEQRLFRVLIHNGINKKATTPNTISKGIVYKCEEPGLNMGFHFLQTTFRFVQLIQASKIPQSEHYIKNMDVFIERLLKTVCINRKQLTVENCSQTYLNNNTILLKNVMEWL</sequence>
<organism evidence="1 2">
    <name type="scientific">Bizionia saleffrena</name>
    <dbReference type="NCBI Taxonomy" id="291189"/>
    <lineage>
        <taxon>Bacteria</taxon>
        <taxon>Pseudomonadati</taxon>
        <taxon>Bacteroidota</taxon>
        <taxon>Flavobacteriia</taxon>
        <taxon>Flavobacteriales</taxon>
        <taxon>Flavobacteriaceae</taxon>
        <taxon>Bizionia</taxon>
    </lineage>
</organism>
<evidence type="ECO:0000313" key="2">
    <source>
        <dbReference type="Proteomes" id="UP000323324"/>
    </source>
</evidence>
<accession>A0A8H2LEE6</accession>
<proteinExistence type="predicted"/>
<name>A0A8H2LEE6_9FLAO</name>
<gene>
    <name evidence="1" type="ORF">ES676_03925</name>
</gene>
<dbReference type="Proteomes" id="UP000323324">
    <property type="component" value="Unassembled WGS sequence"/>
</dbReference>
<protein>
    <submittedName>
        <fullName evidence="1">Uncharacterized protein</fullName>
    </submittedName>
</protein>
<evidence type="ECO:0000313" key="1">
    <source>
        <dbReference type="EMBL" id="TYB77451.1"/>
    </source>
</evidence>
<keyword evidence="2" id="KW-1185">Reference proteome</keyword>
<dbReference type="RefSeq" id="WP_148368739.1">
    <property type="nucleotide sequence ID" value="NZ_VSKM01000003.1"/>
</dbReference>
<dbReference type="AlphaFoldDB" id="A0A8H2LEE6"/>
<comment type="caution">
    <text evidence="1">The sequence shown here is derived from an EMBL/GenBank/DDBJ whole genome shotgun (WGS) entry which is preliminary data.</text>
</comment>
<dbReference type="EMBL" id="VSKM01000003">
    <property type="protein sequence ID" value="TYB77451.1"/>
    <property type="molecule type" value="Genomic_DNA"/>
</dbReference>
<reference evidence="1 2" key="1">
    <citation type="submission" date="2019-08" db="EMBL/GenBank/DDBJ databases">
        <title>Genomes of Antarctic Bizionia species.</title>
        <authorList>
            <person name="Bowman J.P."/>
        </authorList>
    </citation>
    <scope>NUCLEOTIDE SEQUENCE [LARGE SCALE GENOMIC DNA]</scope>
    <source>
        <strain evidence="1 2">HFD</strain>
    </source>
</reference>